<dbReference type="SUPFAM" id="SSF110849">
    <property type="entry name" value="ParB/Sulfiredoxin"/>
    <property type="match status" value="1"/>
</dbReference>
<evidence type="ECO:0000259" key="6">
    <source>
        <dbReference type="SMART" id="SM00470"/>
    </source>
</evidence>
<evidence type="ECO:0000313" key="7">
    <source>
        <dbReference type="EMBL" id="MBI1493989.1"/>
    </source>
</evidence>
<dbReference type="InterPro" id="IPR004437">
    <property type="entry name" value="ParB/RepB/Spo0J"/>
</dbReference>
<feature type="domain" description="ParB-like N-terminal" evidence="6">
    <location>
        <begin position="40"/>
        <end position="132"/>
    </location>
</feature>
<dbReference type="Pfam" id="PF17762">
    <property type="entry name" value="HTH_ParB"/>
    <property type="match status" value="1"/>
</dbReference>
<dbReference type="CDD" id="cd16393">
    <property type="entry name" value="SPO0J_N"/>
    <property type="match status" value="1"/>
</dbReference>
<dbReference type="SMART" id="SM00470">
    <property type="entry name" value="ParB"/>
    <property type="match status" value="1"/>
</dbReference>
<dbReference type="AlphaFoldDB" id="A0A8J7LL44"/>
<dbReference type="GO" id="GO:0005694">
    <property type="term" value="C:chromosome"/>
    <property type="evidence" value="ECO:0007669"/>
    <property type="project" value="TreeGrafter"/>
</dbReference>
<dbReference type="InterPro" id="IPR057240">
    <property type="entry name" value="ParB_dimer_C"/>
</dbReference>
<organism evidence="7 8">
    <name type="scientific">Halocynthiibacter styelae</name>
    <dbReference type="NCBI Taxonomy" id="2761955"/>
    <lineage>
        <taxon>Bacteria</taxon>
        <taxon>Pseudomonadati</taxon>
        <taxon>Pseudomonadota</taxon>
        <taxon>Alphaproteobacteria</taxon>
        <taxon>Rhodobacterales</taxon>
        <taxon>Paracoccaceae</taxon>
        <taxon>Halocynthiibacter</taxon>
    </lineage>
</organism>
<evidence type="ECO:0000256" key="1">
    <source>
        <dbReference type="ARBA" id="ARBA00006295"/>
    </source>
</evidence>
<keyword evidence="8" id="KW-1185">Reference proteome</keyword>
<dbReference type="InterPro" id="IPR036086">
    <property type="entry name" value="ParB/Sulfiredoxin_sf"/>
</dbReference>
<dbReference type="GO" id="GO:0045881">
    <property type="term" value="P:positive regulation of sporulation resulting in formation of a cellular spore"/>
    <property type="evidence" value="ECO:0007669"/>
    <property type="project" value="TreeGrafter"/>
</dbReference>
<dbReference type="Pfam" id="PF23552">
    <property type="entry name" value="ParB_C"/>
    <property type="match status" value="1"/>
</dbReference>
<evidence type="ECO:0000256" key="2">
    <source>
        <dbReference type="ARBA" id="ARBA00022829"/>
    </source>
</evidence>
<dbReference type="InterPro" id="IPR003115">
    <property type="entry name" value="ParB_N"/>
</dbReference>
<dbReference type="FunFam" id="1.10.10.2830:FF:000001">
    <property type="entry name" value="Chromosome partitioning protein ParB"/>
    <property type="match status" value="1"/>
</dbReference>
<name>A0A8J7LL44_9RHOB</name>
<feature type="region of interest" description="Disordered" evidence="5">
    <location>
        <begin position="26"/>
        <end position="58"/>
    </location>
</feature>
<dbReference type="RefSeq" id="WP_107497757.1">
    <property type="nucleotide sequence ID" value="NZ_JADCKQ010000006.1"/>
</dbReference>
<dbReference type="EMBL" id="JADCKQ010000006">
    <property type="protein sequence ID" value="MBI1493989.1"/>
    <property type="molecule type" value="Genomic_DNA"/>
</dbReference>
<evidence type="ECO:0000313" key="8">
    <source>
        <dbReference type="Proteomes" id="UP000640583"/>
    </source>
</evidence>
<keyword evidence="2" id="KW-0159">Chromosome partition</keyword>
<dbReference type="PANTHER" id="PTHR33375">
    <property type="entry name" value="CHROMOSOME-PARTITIONING PROTEIN PARB-RELATED"/>
    <property type="match status" value="1"/>
</dbReference>
<comment type="caution">
    <text evidence="7">The sequence shown here is derived from an EMBL/GenBank/DDBJ whole genome shotgun (WGS) entry which is preliminary data.</text>
</comment>
<dbReference type="NCBIfam" id="TIGR00180">
    <property type="entry name" value="parB_part"/>
    <property type="match status" value="1"/>
</dbReference>
<dbReference type="Gene3D" id="1.10.10.2830">
    <property type="match status" value="1"/>
</dbReference>
<gene>
    <name evidence="7" type="ORF">H1D41_10110</name>
</gene>
<dbReference type="PANTHER" id="PTHR33375:SF1">
    <property type="entry name" value="CHROMOSOME-PARTITIONING PROTEIN PARB-RELATED"/>
    <property type="match status" value="1"/>
</dbReference>
<comment type="function">
    <text evidence="4">Involved in chromosome partition. Localize to both poles of the predivisional cell following completion of DNA replication. Binds to the DNA origin of replication.</text>
</comment>
<feature type="compositionally biased region" description="Low complexity" evidence="5">
    <location>
        <begin position="26"/>
        <end position="35"/>
    </location>
</feature>
<proteinExistence type="inferred from homology"/>
<feature type="compositionally biased region" description="Basic and acidic residues" evidence="5">
    <location>
        <begin position="36"/>
        <end position="58"/>
    </location>
</feature>
<reference evidence="7" key="1">
    <citation type="submission" date="2020-10" db="EMBL/GenBank/DDBJ databases">
        <title>Paenihalocynthiibacter styelae gen. nov., sp. nov., isolated from stalked sea squirt Styela clava.</title>
        <authorList>
            <person name="Kim Y.-O."/>
            <person name="Yoon J.-H."/>
        </authorList>
    </citation>
    <scope>NUCLEOTIDE SEQUENCE</scope>
    <source>
        <strain evidence="7">MYP1-1</strain>
    </source>
</reference>
<dbReference type="Gene3D" id="3.90.1530.30">
    <property type="match status" value="1"/>
</dbReference>
<dbReference type="InterPro" id="IPR041468">
    <property type="entry name" value="HTH_ParB/Spo0J"/>
</dbReference>
<evidence type="ECO:0000256" key="5">
    <source>
        <dbReference type="SAM" id="MobiDB-lite"/>
    </source>
</evidence>
<dbReference type="GO" id="GO:0007059">
    <property type="term" value="P:chromosome segregation"/>
    <property type="evidence" value="ECO:0007669"/>
    <property type="project" value="UniProtKB-KW"/>
</dbReference>
<sequence>MAGKNERRGLGRGLSALMADVQPEETTAVAAAPAEARSDRKVPIEKLHANPDQPRRTFTPEELESLSQSIAEKGVIQPLIVRKSPKGDDSYEIVAGERRWRASQMAKLHEVPVVVREFSDIEVLEVAIIENVQREDLNPLEESLGYRALMDRFDRTQEEMSKALSKSRSHIANMLRLLNLPDDVQEYLREGKLSAGHARTLVGQENASALAMQVIGKGLSVRATEALVKSVSKPKAAPKARVEKDADTKALEGELSANTGMKIAIDHKAGGESGQVTIKYSNMMDLDKLCNLLSQ</sequence>
<protein>
    <submittedName>
        <fullName evidence="7">ParB/RepB/Spo0J family partition protein</fullName>
    </submittedName>
</protein>
<dbReference type="FunFam" id="3.90.1530.30:FF:000001">
    <property type="entry name" value="Chromosome partitioning protein ParB"/>
    <property type="match status" value="1"/>
</dbReference>
<keyword evidence="3" id="KW-0238">DNA-binding</keyword>
<dbReference type="InterPro" id="IPR050336">
    <property type="entry name" value="Chromosome_partition/occlusion"/>
</dbReference>
<comment type="similarity">
    <text evidence="1">Belongs to the ParB family.</text>
</comment>
<evidence type="ECO:0000256" key="4">
    <source>
        <dbReference type="ARBA" id="ARBA00025472"/>
    </source>
</evidence>
<evidence type="ECO:0000256" key="3">
    <source>
        <dbReference type="ARBA" id="ARBA00023125"/>
    </source>
</evidence>
<dbReference type="Proteomes" id="UP000640583">
    <property type="component" value="Unassembled WGS sequence"/>
</dbReference>
<accession>A0A8J7LL44</accession>
<dbReference type="Pfam" id="PF02195">
    <property type="entry name" value="ParB_N"/>
    <property type="match status" value="1"/>
</dbReference>
<dbReference type="GO" id="GO:0003677">
    <property type="term" value="F:DNA binding"/>
    <property type="evidence" value="ECO:0007669"/>
    <property type="project" value="UniProtKB-KW"/>
</dbReference>